<dbReference type="InterPro" id="IPR017941">
    <property type="entry name" value="Rieske_2Fe-2S"/>
</dbReference>
<evidence type="ECO:0000313" key="8">
    <source>
        <dbReference type="Proteomes" id="UP000323522"/>
    </source>
</evidence>
<reference evidence="7 8" key="1">
    <citation type="submission" date="2019-02" db="EMBL/GenBank/DDBJ databases">
        <title>Complete Genome Sequence and Methylome Analysis of Sphaerotilus natans subsp. sulfidivorans D-507.</title>
        <authorList>
            <person name="Fomenkov A."/>
            <person name="Gridneva E."/>
            <person name="Smolyakov D."/>
            <person name="Dubinina G."/>
            <person name="Vincze T."/>
            <person name="Grabovich M."/>
            <person name="Roberts R.J."/>
        </authorList>
    </citation>
    <scope>NUCLEOTIDE SEQUENCE [LARGE SCALE GENOMIC DNA]</scope>
    <source>
        <strain evidence="7 8">D-507</strain>
    </source>
</reference>
<keyword evidence="3" id="KW-0408">Iron</keyword>
<dbReference type="InterPro" id="IPR036922">
    <property type="entry name" value="Rieske_2Fe-2S_sf"/>
</dbReference>
<dbReference type="Pfam" id="PF00355">
    <property type="entry name" value="Rieske"/>
    <property type="match status" value="1"/>
</dbReference>
<dbReference type="RefSeq" id="WP_149504499.1">
    <property type="nucleotide sequence ID" value="NZ_CP035708.1"/>
</dbReference>
<dbReference type="EMBL" id="JBEPLS010000013">
    <property type="protein sequence ID" value="MET3605213.1"/>
    <property type="molecule type" value="Genomic_DNA"/>
</dbReference>
<evidence type="ECO:0000256" key="4">
    <source>
        <dbReference type="ARBA" id="ARBA00023014"/>
    </source>
</evidence>
<name>A0A5C1Q3Z7_9BURK</name>
<dbReference type="GO" id="GO:0051537">
    <property type="term" value="F:2 iron, 2 sulfur cluster binding"/>
    <property type="evidence" value="ECO:0007669"/>
    <property type="project" value="UniProtKB-KW"/>
</dbReference>
<keyword evidence="4" id="KW-0411">Iron-sulfur</keyword>
<dbReference type="AlphaFoldDB" id="A0A5C1Q3Z7"/>
<dbReference type="PROSITE" id="PS51296">
    <property type="entry name" value="RIESKE"/>
    <property type="match status" value="1"/>
</dbReference>
<evidence type="ECO:0000256" key="3">
    <source>
        <dbReference type="ARBA" id="ARBA00023004"/>
    </source>
</evidence>
<dbReference type="GO" id="GO:0046872">
    <property type="term" value="F:metal ion binding"/>
    <property type="evidence" value="ECO:0007669"/>
    <property type="project" value="UniProtKB-KW"/>
</dbReference>
<dbReference type="EMBL" id="CP035708">
    <property type="protein sequence ID" value="QEN01840.1"/>
    <property type="molecule type" value="Genomic_DNA"/>
</dbReference>
<sequence length="127" mass="14074">MADATAELPLPLCASDALIERGLAHVFDLLEYGRPARGFVLRFDGQPVAYLNQCAHVPAEMDWQPGRFLDDEGRWILCSIHGAAYEPTSGLCVGGPCRGRRLKAIRVEERDGQVYWYPSDTLKPACP</sequence>
<dbReference type="Proteomes" id="UP000323522">
    <property type="component" value="Chromosome"/>
</dbReference>
<evidence type="ECO:0000313" key="9">
    <source>
        <dbReference type="Proteomes" id="UP001549111"/>
    </source>
</evidence>
<keyword evidence="1" id="KW-0001">2Fe-2S</keyword>
<evidence type="ECO:0000313" key="6">
    <source>
        <dbReference type="EMBL" id="MET3605213.1"/>
    </source>
</evidence>
<dbReference type="KEGG" id="snn:EWH46_14370"/>
<dbReference type="PANTHER" id="PTHR40261">
    <property type="match status" value="1"/>
</dbReference>
<reference evidence="6 9" key="2">
    <citation type="submission" date="2024-06" db="EMBL/GenBank/DDBJ databases">
        <title>Genomic Encyclopedia of Type Strains, Phase IV (KMG-IV): sequencing the most valuable type-strain genomes for metagenomic binning, comparative biology and taxonomic classification.</title>
        <authorList>
            <person name="Goeker M."/>
        </authorList>
    </citation>
    <scope>NUCLEOTIDE SEQUENCE [LARGE SCALE GENOMIC DNA]</scope>
    <source>
        <strain evidence="6 9">D-501</strain>
    </source>
</reference>
<dbReference type="SUPFAM" id="SSF50022">
    <property type="entry name" value="ISP domain"/>
    <property type="match status" value="1"/>
</dbReference>
<organism evidence="7 8">
    <name type="scientific">Sphaerotilus sulfidivorans</name>
    <dbReference type="NCBI Taxonomy" id="639200"/>
    <lineage>
        <taxon>Bacteria</taxon>
        <taxon>Pseudomonadati</taxon>
        <taxon>Pseudomonadota</taxon>
        <taxon>Betaproteobacteria</taxon>
        <taxon>Burkholderiales</taxon>
        <taxon>Sphaerotilaceae</taxon>
        <taxon>Sphaerotilus</taxon>
    </lineage>
</organism>
<keyword evidence="2" id="KW-0479">Metal-binding</keyword>
<dbReference type="Gene3D" id="2.102.10.10">
    <property type="entry name" value="Rieske [2Fe-2S] iron-sulphur domain"/>
    <property type="match status" value="1"/>
</dbReference>
<accession>A0A5C1Q3Z7</accession>
<evidence type="ECO:0000256" key="2">
    <source>
        <dbReference type="ARBA" id="ARBA00022723"/>
    </source>
</evidence>
<keyword evidence="9" id="KW-1185">Reference proteome</keyword>
<feature type="domain" description="Rieske" evidence="5">
    <location>
        <begin position="44"/>
        <end position="116"/>
    </location>
</feature>
<evidence type="ECO:0000259" key="5">
    <source>
        <dbReference type="PROSITE" id="PS51296"/>
    </source>
</evidence>
<dbReference type="OrthoDB" id="9794779at2"/>
<protein>
    <submittedName>
        <fullName evidence="6">Nitrite reductase/ring-hydroxylating ferredoxin subunit</fullName>
    </submittedName>
    <submittedName>
        <fullName evidence="7">Rieske (2Fe-2S) protein</fullName>
    </submittedName>
</protein>
<dbReference type="PANTHER" id="PTHR40261:SF1">
    <property type="entry name" value="RIESKE DOMAIN-CONTAINING PROTEIN"/>
    <property type="match status" value="1"/>
</dbReference>
<proteinExistence type="predicted"/>
<evidence type="ECO:0000256" key="1">
    <source>
        <dbReference type="ARBA" id="ARBA00022714"/>
    </source>
</evidence>
<evidence type="ECO:0000313" key="7">
    <source>
        <dbReference type="EMBL" id="QEN01840.1"/>
    </source>
</evidence>
<dbReference type="Proteomes" id="UP001549111">
    <property type="component" value="Unassembled WGS sequence"/>
</dbReference>
<gene>
    <name evidence="6" type="ORF">ABIC99_003039</name>
    <name evidence="7" type="ORF">EWH46_14370</name>
</gene>